<evidence type="ECO:0000256" key="14">
    <source>
        <dbReference type="ARBA" id="ARBA00023136"/>
    </source>
</evidence>
<dbReference type="RefSeq" id="WP_205157939.1">
    <property type="nucleotide sequence ID" value="NZ_JAFEUM010000002.1"/>
</dbReference>
<dbReference type="SMART" id="SM00304">
    <property type="entry name" value="HAMP"/>
    <property type="match status" value="1"/>
</dbReference>
<dbReference type="SMART" id="SM00387">
    <property type="entry name" value="HATPase_c"/>
    <property type="match status" value="1"/>
</dbReference>
<dbReference type="Gene3D" id="3.30.565.10">
    <property type="entry name" value="Histidine kinase-like ATPase, C-terminal domain"/>
    <property type="match status" value="1"/>
</dbReference>
<dbReference type="CDD" id="cd00082">
    <property type="entry name" value="HisKA"/>
    <property type="match status" value="1"/>
</dbReference>
<name>A0ABS2HKJ7_9VIBR</name>
<dbReference type="Pfam" id="PF02518">
    <property type="entry name" value="HATPase_c"/>
    <property type="match status" value="1"/>
</dbReference>
<dbReference type="PROSITE" id="PS50885">
    <property type="entry name" value="HAMP"/>
    <property type="match status" value="1"/>
</dbReference>
<gene>
    <name evidence="18" type="ORF">JQC93_08080</name>
</gene>
<evidence type="ECO:0000256" key="5">
    <source>
        <dbReference type="ARBA" id="ARBA00022519"/>
    </source>
</evidence>
<evidence type="ECO:0000256" key="12">
    <source>
        <dbReference type="ARBA" id="ARBA00022989"/>
    </source>
</evidence>
<keyword evidence="14 15" id="KW-0472">Membrane</keyword>
<evidence type="ECO:0000313" key="18">
    <source>
        <dbReference type="EMBL" id="MBM7036372.1"/>
    </source>
</evidence>
<dbReference type="InterPro" id="IPR004358">
    <property type="entry name" value="Sig_transdc_His_kin-like_C"/>
</dbReference>
<evidence type="ECO:0000256" key="15">
    <source>
        <dbReference type="SAM" id="Phobius"/>
    </source>
</evidence>
<comment type="subcellular location">
    <subcellularLocation>
        <location evidence="2">Cell inner membrane</location>
        <topology evidence="2">Multi-pass membrane protein</topology>
    </subcellularLocation>
</comment>
<evidence type="ECO:0000256" key="1">
    <source>
        <dbReference type="ARBA" id="ARBA00000085"/>
    </source>
</evidence>
<dbReference type="InterPro" id="IPR003661">
    <property type="entry name" value="HisK_dim/P_dom"/>
</dbReference>
<keyword evidence="4" id="KW-1003">Cell membrane</keyword>
<evidence type="ECO:0000256" key="13">
    <source>
        <dbReference type="ARBA" id="ARBA00023012"/>
    </source>
</evidence>
<dbReference type="InterPro" id="IPR036097">
    <property type="entry name" value="HisK_dim/P_sf"/>
</dbReference>
<evidence type="ECO:0000256" key="6">
    <source>
        <dbReference type="ARBA" id="ARBA00022553"/>
    </source>
</evidence>
<dbReference type="InterPro" id="IPR050980">
    <property type="entry name" value="2C_sensor_his_kinase"/>
</dbReference>
<feature type="domain" description="HAMP" evidence="17">
    <location>
        <begin position="220"/>
        <end position="272"/>
    </location>
</feature>
<feature type="transmembrane region" description="Helical" evidence="15">
    <location>
        <begin position="198"/>
        <end position="219"/>
    </location>
</feature>
<evidence type="ECO:0000256" key="7">
    <source>
        <dbReference type="ARBA" id="ARBA00022679"/>
    </source>
</evidence>
<evidence type="ECO:0000256" key="3">
    <source>
        <dbReference type="ARBA" id="ARBA00012438"/>
    </source>
</evidence>
<evidence type="ECO:0000256" key="11">
    <source>
        <dbReference type="ARBA" id="ARBA00022840"/>
    </source>
</evidence>
<keyword evidence="9" id="KW-0547">Nucleotide-binding</keyword>
<evidence type="ECO:0000256" key="2">
    <source>
        <dbReference type="ARBA" id="ARBA00004429"/>
    </source>
</evidence>
<dbReference type="SUPFAM" id="SSF55874">
    <property type="entry name" value="ATPase domain of HSP90 chaperone/DNA topoisomerase II/histidine kinase"/>
    <property type="match status" value="1"/>
</dbReference>
<evidence type="ECO:0000256" key="9">
    <source>
        <dbReference type="ARBA" id="ARBA00022741"/>
    </source>
</evidence>
<dbReference type="PANTHER" id="PTHR44936">
    <property type="entry name" value="SENSOR PROTEIN CREC"/>
    <property type="match status" value="1"/>
</dbReference>
<keyword evidence="7" id="KW-0808">Transferase</keyword>
<reference evidence="18 19" key="1">
    <citation type="submission" date="2021-02" db="EMBL/GenBank/DDBJ databases">
        <authorList>
            <person name="Park J.-S."/>
        </authorList>
    </citation>
    <scope>NUCLEOTIDE SEQUENCE [LARGE SCALE GENOMIC DNA]</scope>
    <source>
        <strain evidence="18 19">188UL20-2</strain>
    </source>
</reference>
<evidence type="ECO:0000313" key="19">
    <source>
        <dbReference type="Proteomes" id="UP000809621"/>
    </source>
</evidence>
<dbReference type="InterPro" id="IPR003594">
    <property type="entry name" value="HATPase_dom"/>
</dbReference>
<evidence type="ECO:0000259" key="17">
    <source>
        <dbReference type="PROSITE" id="PS50885"/>
    </source>
</evidence>
<dbReference type="Pfam" id="PF00512">
    <property type="entry name" value="HisKA"/>
    <property type="match status" value="1"/>
</dbReference>
<dbReference type="PANTHER" id="PTHR44936:SF5">
    <property type="entry name" value="SENSOR HISTIDINE KINASE ENVZ"/>
    <property type="match status" value="1"/>
</dbReference>
<evidence type="ECO:0000256" key="4">
    <source>
        <dbReference type="ARBA" id="ARBA00022475"/>
    </source>
</evidence>
<dbReference type="Pfam" id="PF00672">
    <property type="entry name" value="HAMP"/>
    <property type="match status" value="1"/>
</dbReference>
<keyword evidence="19" id="KW-1185">Reference proteome</keyword>
<dbReference type="InterPro" id="IPR005467">
    <property type="entry name" value="His_kinase_dom"/>
</dbReference>
<evidence type="ECO:0000259" key="16">
    <source>
        <dbReference type="PROSITE" id="PS50109"/>
    </source>
</evidence>
<dbReference type="InterPro" id="IPR036890">
    <property type="entry name" value="HATPase_C_sf"/>
</dbReference>
<accession>A0ABS2HKJ7</accession>
<dbReference type="InterPro" id="IPR003660">
    <property type="entry name" value="HAMP_dom"/>
</dbReference>
<protein>
    <recommendedName>
        <fullName evidence="3">histidine kinase</fullName>
        <ecNumber evidence="3">2.7.13.3</ecNumber>
    </recommendedName>
</protein>
<sequence length="475" mass="53783">MTLIPRTLVSRTITLTLFAIIFAQAITTSIWYVNERKQALIGIEAAATNMANMFASTVQFFDSLPIEYRHIVLDQIRNMGGTRHFVSFNQKELSMQYLPASEYTEIAISSVKNEVNKALPQVQDIVVNFALAKDLKILKDDIYLDDLPKSWAHHTLTVPLVDSPIMVVQLRIAQGQWIYIAALLPSPYTMLGRDLMPWAQLQVTSIATLIVLLTTFLMLRRQVKPLKRLAGRARSLSFDSSQPPLKEEGVTEVLIATRAFNRMQQRIQAYIRDRETLFSAISHDLKTPITRLRLRTELLVSDEKRMKFTQDLDELELMVKGALQCVKETDLHENVEPVHIGRLIKNVAEVHNHQGVKVVLPMDEWPALYARPLALKRALTNLIDNGVKYGHRVTVRHTNLFGTLFILLQDDGPGIAEKQVKRVFQPYVRIADDSDGHGLGLGIAQNIIHGHGGELLLKNRRCGGLNVWILLPLEM</sequence>
<dbReference type="Gene3D" id="1.10.287.130">
    <property type="match status" value="1"/>
</dbReference>
<keyword evidence="6" id="KW-0597">Phosphoprotein</keyword>
<dbReference type="Proteomes" id="UP000809621">
    <property type="component" value="Unassembled WGS sequence"/>
</dbReference>
<keyword evidence="10" id="KW-0418">Kinase</keyword>
<feature type="domain" description="Histidine kinase" evidence="16">
    <location>
        <begin position="280"/>
        <end position="475"/>
    </location>
</feature>
<feature type="transmembrane region" description="Helical" evidence="15">
    <location>
        <begin position="12"/>
        <end position="33"/>
    </location>
</feature>
<dbReference type="EMBL" id="JAFEUM010000002">
    <property type="protein sequence ID" value="MBM7036372.1"/>
    <property type="molecule type" value="Genomic_DNA"/>
</dbReference>
<dbReference type="EC" id="2.7.13.3" evidence="3"/>
<dbReference type="SUPFAM" id="SSF47384">
    <property type="entry name" value="Homodimeric domain of signal transducing histidine kinase"/>
    <property type="match status" value="1"/>
</dbReference>
<keyword evidence="8 15" id="KW-0812">Transmembrane</keyword>
<comment type="catalytic activity">
    <reaction evidence="1">
        <text>ATP + protein L-histidine = ADP + protein N-phospho-L-histidine.</text>
        <dbReference type="EC" id="2.7.13.3"/>
    </reaction>
</comment>
<dbReference type="PRINTS" id="PR00344">
    <property type="entry name" value="BCTRLSENSOR"/>
</dbReference>
<keyword evidence="12 15" id="KW-1133">Transmembrane helix</keyword>
<organism evidence="18 19">
    <name type="scientific">Vibrio ulleungensis</name>
    <dbReference type="NCBI Taxonomy" id="2807619"/>
    <lineage>
        <taxon>Bacteria</taxon>
        <taxon>Pseudomonadati</taxon>
        <taxon>Pseudomonadota</taxon>
        <taxon>Gammaproteobacteria</taxon>
        <taxon>Vibrionales</taxon>
        <taxon>Vibrionaceae</taxon>
        <taxon>Vibrio</taxon>
    </lineage>
</organism>
<dbReference type="PROSITE" id="PS50109">
    <property type="entry name" value="HIS_KIN"/>
    <property type="match status" value="1"/>
</dbReference>
<proteinExistence type="predicted"/>
<keyword evidence="5" id="KW-0997">Cell inner membrane</keyword>
<evidence type="ECO:0000256" key="10">
    <source>
        <dbReference type="ARBA" id="ARBA00022777"/>
    </source>
</evidence>
<comment type="caution">
    <text evidence="18">The sequence shown here is derived from an EMBL/GenBank/DDBJ whole genome shotgun (WGS) entry which is preliminary data.</text>
</comment>
<keyword evidence="13" id="KW-0902">Two-component regulatory system</keyword>
<keyword evidence="11" id="KW-0067">ATP-binding</keyword>
<evidence type="ECO:0000256" key="8">
    <source>
        <dbReference type="ARBA" id="ARBA00022692"/>
    </source>
</evidence>